<proteinExistence type="predicted"/>
<dbReference type="GO" id="GO:0005886">
    <property type="term" value="C:plasma membrane"/>
    <property type="evidence" value="ECO:0007669"/>
    <property type="project" value="TreeGrafter"/>
</dbReference>
<reference evidence="2 3" key="2">
    <citation type="submission" date="2018-11" db="EMBL/GenBank/DDBJ databases">
        <authorList>
            <consortium name="Pathogen Informatics"/>
        </authorList>
    </citation>
    <scope>NUCLEOTIDE SEQUENCE [LARGE SCALE GENOMIC DNA]</scope>
    <source>
        <strain evidence="2 3">Costa Rica</strain>
    </source>
</reference>
<dbReference type="SUPFAM" id="SSF158745">
    <property type="entry name" value="LanC-like"/>
    <property type="match status" value="1"/>
</dbReference>
<dbReference type="Pfam" id="PF05147">
    <property type="entry name" value="LANC_like"/>
    <property type="match status" value="2"/>
</dbReference>
<dbReference type="PANTHER" id="PTHR12736:SF21">
    <property type="entry name" value="LANC-LIKE PROTEIN 2"/>
    <property type="match status" value="1"/>
</dbReference>
<dbReference type="AlphaFoldDB" id="A0A0R3PFP9"/>
<evidence type="ECO:0000313" key="3">
    <source>
        <dbReference type="Proteomes" id="UP000267027"/>
    </source>
</evidence>
<dbReference type="GO" id="GO:0031179">
    <property type="term" value="P:peptide modification"/>
    <property type="evidence" value="ECO:0007669"/>
    <property type="project" value="InterPro"/>
</dbReference>
<dbReference type="OMA" id="EYHGTEY"/>
<name>A0A0R3PFP9_ANGCS</name>
<evidence type="ECO:0000313" key="4">
    <source>
        <dbReference type="WBParaSite" id="ACOC_0000302501-mRNA-1"/>
    </source>
</evidence>
<keyword evidence="3" id="KW-1185">Reference proteome</keyword>
<dbReference type="CDD" id="cd04794">
    <property type="entry name" value="euk_LANCL"/>
    <property type="match status" value="1"/>
</dbReference>
<dbReference type="GO" id="GO:0046872">
    <property type="term" value="F:metal ion binding"/>
    <property type="evidence" value="ECO:0007669"/>
    <property type="project" value="UniProtKB-KW"/>
</dbReference>
<dbReference type="Proteomes" id="UP000267027">
    <property type="component" value="Unassembled WGS sequence"/>
</dbReference>
<gene>
    <name evidence="2" type="ORF">ACOC_LOCUS3026</name>
</gene>
<keyword evidence="1" id="KW-0862">Zinc</keyword>
<reference evidence="4" key="1">
    <citation type="submission" date="2017-02" db="UniProtKB">
        <authorList>
            <consortium name="WormBaseParasite"/>
        </authorList>
    </citation>
    <scope>IDENTIFICATION</scope>
</reference>
<dbReference type="WBParaSite" id="ACOC_0000302501-mRNA-1">
    <property type="protein sequence ID" value="ACOC_0000302501-mRNA-1"/>
    <property type="gene ID" value="ACOC_0000302501"/>
</dbReference>
<dbReference type="SMART" id="SM01260">
    <property type="entry name" value="LANC_like"/>
    <property type="match status" value="1"/>
</dbReference>
<dbReference type="PANTHER" id="PTHR12736">
    <property type="entry name" value="LANC-LIKE PROTEIN"/>
    <property type="match status" value="1"/>
</dbReference>
<organism evidence="4">
    <name type="scientific">Angiostrongylus costaricensis</name>
    <name type="common">Nematode worm</name>
    <dbReference type="NCBI Taxonomy" id="334426"/>
    <lineage>
        <taxon>Eukaryota</taxon>
        <taxon>Metazoa</taxon>
        <taxon>Ecdysozoa</taxon>
        <taxon>Nematoda</taxon>
        <taxon>Chromadorea</taxon>
        <taxon>Rhabditida</taxon>
        <taxon>Rhabditina</taxon>
        <taxon>Rhabditomorpha</taxon>
        <taxon>Strongyloidea</taxon>
        <taxon>Metastrongylidae</taxon>
        <taxon>Angiostrongylus</taxon>
    </lineage>
</organism>
<dbReference type="OrthoDB" id="10257263at2759"/>
<feature type="binding site" evidence="1">
    <location>
        <position position="213"/>
    </location>
    <ligand>
        <name>Zn(2+)</name>
        <dbReference type="ChEBI" id="CHEBI:29105"/>
    </ligand>
</feature>
<accession>A0A0R3PFP9</accession>
<feature type="binding site" evidence="1">
    <location>
        <position position="212"/>
    </location>
    <ligand>
        <name>Zn(2+)</name>
        <dbReference type="ChEBI" id="CHEBI:29105"/>
    </ligand>
</feature>
<dbReference type="PRINTS" id="PR01950">
    <property type="entry name" value="LANCSUPER"/>
</dbReference>
<dbReference type="InterPro" id="IPR012341">
    <property type="entry name" value="6hp_glycosidase-like_sf"/>
</dbReference>
<dbReference type="EMBL" id="UYYA01000759">
    <property type="protein sequence ID" value="VDM54611.1"/>
    <property type="molecule type" value="Genomic_DNA"/>
</dbReference>
<evidence type="ECO:0000256" key="1">
    <source>
        <dbReference type="PIRSR" id="PIRSR607822-1"/>
    </source>
</evidence>
<dbReference type="InterPro" id="IPR007822">
    <property type="entry name" value="LANC-like"/>
</dbReference>
<sequence length="294" mass="32816">MGRFIKNPYLGREAAASEQVTDEWLKEAVRIIAEKIIDREIDDEERADGSSSKQARFLCGDLGVYITQMNKPERREELIAKVEQISNIVARDDYPSDEILVGRAGFLSGVLWVRLTIDSSLVSTTCVRKVLSAMIASGQRFCWILRGLKNSNRYSRQRESPCPLMYEYHGTEYLGAAHGLAGILQMALGYAALRCGELIWEKGVLKKGPGICHGVGGNGYALLMLYRASGNEVWLQRARCFGLLLLDKKIRAAQRTPDSPFSLFEGLSGALCFMVDLVPENVDRAQFPLYPVPF</sequence>
<keyword evidence="1" id="KW-0479">Metal-binding</keyword>
<dbReference type="Gene3D" id="1.50.10.10">
    <property type="match status" value="2"/>
</dbReference>
<dbReference type="GO" id="GO:0005975">
    <property type="term" value="P:carbohydrate metabolic process"/>
    <property type="evidence" value="ECO:0007669"/>
    <property type="project" value="InterPro"/>
</dbReference>
<evidence type="ECO:0000313" key="2">
    <source>
        <dbReference type="EMBL" id="VDM54611.1"/>
    </source>
</evidence>
<protein>
    <submittedName>
        <fullName evidence="4">Lanthionine synthetase C-like protein</fullName>
    </submittedName>
</protein>